<name>A0A166IXR4_NODSP</name>
<organism evidence="3 4">
    <name type="scientific">Nodularia spumigena CENA596</name>
    <dbReference type="NCBI Taxonomy" id="1819295"/>
    <lineage>
        <taxon>Bacteria</taxon>
        <taxon>Bacillati</taxon>
        <taxon>Cyanobacteriota</taxon>
        <taxon>Cyanophyceae</taxon>
        <taxon>Nostocales</taxon>
        <taxon>Nodulariaceae</taxon>
        <taxon>Nodularia</taxon>
    </lineage>
</organism>
<evidence type="ECO:0000259" key="2">
    <source>
        <dbReference type="Pfam" id="PF13937"/>
    </source>
</evidence>
<dbReference type="InterPro" id="IPR019886">
    <property type="entry name" value="Na_symporter_ssu"/>
</dbReference>
<dbReference type="NCBIfam" id="TIGR03647">
    <property type="entry name" value="Na_symport_sm"/>
    <property type="match status" value="1"/>
</dbReference>
<comment type="caution">
    <text evidence="3">The sequence shown here is derived from an EMBL/GenBank/DDBJ whole genome shotgun (WGS) entry which is preliminary data.</text>
</comment>
<gene>
    <name evidence="3" type="ORF">A2T98_15120</name>
</gene>
<sequence length="84" mass="9930">MDEDQRRSYWRANTALIRNLLIVWALVSIVFSILLVQPLNGIRFFGVPFGFWMAQQGSILIFVALIFIYAFQMDKLDRKYNIKK</sequence>
<dbReference type="OrthoDB" id="9797746at2"/>
<dbReference type="Proteomes" id="UP000076555">
    <property type="component" value="Unassembled WGS sequence"/>
</dbReference>
<feature type="domain" description="Sodium symporter small subunit" evidence="2">
    <location>
        <begin position="7"/>
        <end position="82"/>
    </location>
</feature>
<proteinExistence type="predicted"/>
<evidence type="ECO:0000313" key="3">
    <source>
        <dbReference type="EMBL" id="KZL48990.1"/>
    </source>
</evidence>
<keyword evidence="1" id="KW-0812">Transmembrane</keyword>
<feature type="transmembrane region" description="Helical" evidence="1">
    <location>
        <begin position="20"/>
        <end position="39"/>
    </location>
</feature>
<dbReference type="AlphaFoldDB" id="A0A166IXR4"/>
<keyword evidence="1" id="KW-1133">Transmembrane helix</keyword>
<keyword evidence="1" id="KW-0472">Membrane</keyword>
<reference evidence="3 4" key="1">
    <citation type="submission" date="2016-04" db="EMBL/GenBank/DDBJ databases">
        <title>Draft Genome Assembly of the Bloom-forming Cyanobacterium Nodularia spumigena Strain CENA596 in Shrimp Production Ponds.</title>
        <authorList>
            <person name="Popin R.V."/>
            <person name="Rigonato J."/>
            <person name="Abreu V.A."/>
            <person name="Andreote A.P."/>
            <person name="Silveira S.B."/>
            <person name="Odebrecht C."/>
            <person name="Fiore M.F."/>
        </authorList>
    </citation>
    <scope>NUCLEOTIDE SEQUENCE [LARGE SCALE GENOMIC DNA]</scope>
    <source>
        <strain evidence="3 4">CENA596</strain>
    </source>
</reference>
<dbReference type="Pfam" id="PF13937">
    <property type="entry name" value="DUF4212"/>
    <property type="match status" value="1"/>
</dbReference>
<evidence type="ECO:0000256" key="1">
    <source>
        <dbReference type="SAM" id="Phobius"/>
    </source>
</evidence>
<protein>
    <recommendedName>
        <fullName evidence="2">Sodium symporter small subunit domain-containing protein</fullName>
    </recommendedName>
</protein>
<dbReference type="EMBL" id="LWAJ01000214">
    <property type="protein sequence ID" value="KZL48990.1"/>
    <property type="molecule type" value="Genomic_DNA"/>
</dbReference>
<evidence type="ECO:0000313" key="4">
    <source>
        <dbReference type="Proteomes" id="UP000076555"/>
    </source>
</evidence>
<accession>A0A166IXR4</accession>
<dbReference type="RefSeq" id="WP_063873483.1">
    <property type="nucleotide sequence ID" value="NZ_CAWMRI010000214.1"/>
</dbReference>
<feature type="transmembrane region" description="Helical" evidence="1">
    <location>
        <begin position="51"/>
        <end position="71"/>
    </location>
</feature>